<dbReference type="GO" id="GO:0003677">
    <property type="term" value="F:DNA binding"/>
    <property type="evidence" value="ECO:0007669"/>
    <property type="project" value="InterPro"/>
</dbReference>
<dbReference type="InterPro" id="IPR036388">
    <property type="entry name" value="WH-like_DNA-bd_sf"/>
</dbReference>
<evidence type="ECO:0000313" key="5">
    <source>
        <dbReference type="Proteomes" id="UP000199474"/>
    </source>
</evidence>
<organism evidence="4 5">
    <name type="scientific">Lentibacillus persicus</name>
    <dbReference type="NCBI Taxonomy" id="640948"/>
    <lineage>
        <taxon>Bacteria</taxon>
        <taxon>Bacillati</taxon>
        <taxon>Bacillota</taxon>
        <taxon>Bacilli</taxon>
        <taxon>Bacillales</taxon>
        <taxon>Bacillaceae</taxon>
        <taxon>Lentibacillus</taxon>
    </lineage>
</organism>
<dbReference type="SUPFAM" id="SSF46894">
    <property type="entry name" value="C-terminal effector domain of the bipartite response regulators"/>
    <property type="match status" value="1"/>
</dbReference>
<dbReference type="GO" id="GO:0006355">
    <property type="term" value="P:regulation of DNA-templated transcription"/>
    <property type="evidence" value="ECO:0007669"/>
    <property type="project" value="InterPro"/>
</dbReference>
<keyword evidence="2" id="KW-0804">Transcription</keyword>
<dbReference type="Gene3D" id="3.40.50.1820">
    <property type="entry name" value="alpha/beta hydrolase"/>
    <property type="match status" value="1"/>
</dbReference>
<keyword evidence="1" id="KW-0805">Transcription regulation</keyword>
<dbReference type="InterPro" id="IPR029058">
    <property type="entry name" value="AB_hydrolase_fold"/>
</dbReference>
<dbReference type="PANTHER" id="PTHR43194">
    <property type="entry name" value="HYDROLASE ALPHA/BETA FOLD FAMILY"/>
    <property type="match status" value="1"/>
</dbReference>
<accession>A0A1I1S0K4</accession>
<gene>
    <name evidence="4" type="ORF">SAMN05216238_101168</name>
</gene>
<dbReference type="SUPFAM" id="SSF53474">
    <property type="entry name" value="alpha/beta-Hydrolases"/>
    <property type="match status" value="1"/>
</dbReference>
<evidence type="ECO:0000259" key="3">
    <source>
        <dbReference type="Pfam" id="PF00561"/>
    </source>
</evidence>
<dbReference type="PANTHER" id="PTHR43194:SF2">
    <property type="entry name" value="PEROXISOMAL MEMBRANE PROTEIN LPX1"/>
    <property type="match status" value="1"/>
</dbReference>
<keyword evidence="5" id="KW-1185">Reference proteome</keyword>
<sequence>MKLSMLELLSICFKGVVPIGYVKHDNVLIHCHFIESEDPEASETLILLHGLGPDMNSWNFILPYFRKHYHVLLYDLRGFGKSQTNAENVTLTKQADDLAFLLSEFNIGDYHVIAQGFSGFIGVKHATDYQNENLQTLTLMTAPVYFPTQLGKKIIQERKAFVDNAGSLYPLAKRLIDQICYPLTEEKASILLDGYKQVAPDVYFQLFRNHFAGNAAAQLNRINVPTLLLSGAEDYLYLPELFGATLQFYRNARHYVVPDAAFMMQLDQPELTADWIHNFIQKSNGQTSPERDQYRKTLASELYTEMHDLISQHTTAHLHVNVMDGFSVYLNDERIYGLWGKRKAKQLLVYLALHQSATREELCDLFWPDSGLQSAKNSLRVALHHLKKALEAGSNYGILITEKDMVFIRGEVSSDVGELMEQIENAHLNENEAVKTALYSQLLRNIPVNPLPGLYEEWFLELRGDLEKEFGMMALFLADYYVNQNNYTEARHYLKIASRYSHDEEHLEERSNKLRKRIK</sequence>
<proteinExistence type="predicted"/>
<dbReference type="Proteomes" id="UP000199474">
    <property type="component" value="Unassembled WGS sequence"/>
</dbReference>
<name>A0A1I1S0K4_9BACI</name>
<dbReference type="InterPro" id="IPR050228">
    <property type="entry name" value="Carboxylesterase_BioH"/>
</dbReference>
<dbReference type="AlphaFoldDB" id="A0A1I1S0K4"/>
<dbReference type="Pfam" id="PF00561">
    <property type="entry name" value="Abhydrolase_1"/>
    <property type="match status" value="1"/>
</dbReference>
<dbReference type="InterPro" id="IPR016032">
    <property type="entry name" value="Sig_transdc_resp-reg_C-effctor"/>
</dbReference>
<dbReference type="EMBL" id="FOMR01000001">
    <property type="protein sequence ID" value="SFD40104.1"/>
    <property type="molecule type" value="Genomic_DNA"/>
</dbReference>
<reference evidence="5" key="1">
    <citation type="submission" date="2016-10" db="EMBL/GenBank/DDBJ databases">
        <authorList>
            <person name="Varghese N."/>
            <person name="Submissions S."/>
        </authorList>
    </citation>
    <scope>NUCLEOTIDE SEQUENCE [LARGE SCALE GENOMIC DNA]</scope>
    <source>
        <strain evidence="5">DSM 22530</strain>
    </source>
</reference>
<dbReference type="InterPro" id="IPR000073">
    <property type="entry name" value="AB_hydrolase_1"/>
</dbReference>
<evidence type="ECO:0000313" key="4">
    <source>
        <dbReference type="EMBL" id="SFD40104.1"/>
    </source>
</evidence>
<dbReference type="Gene3D" id="1.10.10.10">
    <property type="entry name" value="Winged helix-like DNA-binding domain superfamily/Winged helix DNA-binding domain"/>
    <property type="match status" value="1"/>
</dbReference>
<feature type="domain" description="AB hydrolase-1" evidence="3">
    <location>
        <begin position="44"/>
        <end position="147"/>
    </location>
</feature>
<evidence type="ECO:0000256" key="1">
    <source>
        <dbReference type="ARBA" id="ARBA00023015"/>
    </source>
</evidence>
<evidence type="ECO:0000256" key="2">
    <source>
        <dbReference type="ARBA" id="ARBA00023163"/>
    </source>
</evidence>
<dbReference type="STRING" id="640948.SAMN05216238_101168"/>
<protein>
    <submittedName>
        <fullName evidence="4">Pimeloyl-ACP methyl ester carboxylesterase</fullName>
    </submittedName>
</protein>